<dbReference type="GO" id="GO:0005929">
    <property type="term" value="C:cilium"/>
    <property type="evidence" value="ECO:0007669"/>
    <property type="project" value="GOC"/>
</dbReference>
<name>A0A8C0PRT7_CANLF</name>
<feature type="region of interest" description="Disordered" evidence="8">
    <location>
        <begin position="57"/>
        <end position="236"/>
    </location>
</feature>
<feature type="compositionally biased region" description="Polar residues" evidence="8">
    <location>
        <begin position="301"/>
        <end position="310"/>
    </location>
</feature>
<feature type="compositionally biased region" description="Polar residues" evidence="8">
    <location>
        <begin position="594"/>
        <end position="607"/>
    </location>
</feature>
<evidence type="ECO:0000313" key="9">
    <source>
        <dbReference type="Ensembl" id="ENSCAFP00040001308.1"/>
    </source>
</evidence>
<evidence type="ECO:0000256" key="3">
    <source>
        <dbReference type="ARBA" id="ARBA00017206"/>
    </source>
</evidence>
<comment type="similarity">
    <text evidence="2">Belongs to the IFT46 family.</text>
</comment>
<feature type="compositionally biased region" description="Low complexity" evidence="8">
    <location>
        <begin position="148"/>
        <end position="161"/>
    </location>
</feature>
<evidence type="ECO:0000313" key="10">
    <source>
        <dbReference type="Proteomes" id="UP000694542"/>
    </source>
</evidence>
<feature type="region of interest" description="Disordered" evidence="8">
    <location>
        <begin position="250"/>
        <end position="369"/>
    </location>
</feature>
<evidence type="ECO:0000256" key="8">
    <source>
        <dbReference type="SAM" id="MobiDB-lite"/>
    </source>
</evidence>
<dbReference type="Pfam" id="PF12317">
    <property type="entry name" value="IFT46_B_C"/>
    <property type="match status" value="1"/>
</dbReference>
<feature type="region of interest" description="Disordered" evidence="8">
    <location>
        <begin position="584"/>
        <end position="607"/>
    </location>
</feature>
<feature type="compositionally biased region" description="Polar residues" evidence="8">
    <location>
        <begin position="253"/>
        <end position="269"/>
    </location>
</feature>
<feature type="compositionally biased region" description="Basic and acidic residues" evidence="8">
    <location>
        <begin position="101"/>
        <end position="113"/>
    </location>
</feature>
<organism evidence="9 10">
    <name type="scientific">Canis lupus familiaris</name>
    <name type="common">Dog</name>
    <name type="synonym">Canis familiaris</name>
    <dbReference type="NCBI Taxonomy" id="9615"/>
    <lineage>
        <taxon>Eukaryota</taxon>
        <taxon>Metazoa</taxon>
        <taxon>Chordata</taxon>
        <taxon>Craniata</taxon>
        <taxon>Vertebrata</taxon>
        <taxon>Euteleostomi</taxon>
        <taxon>Mammalia</taxon>
        <taxon>Eutheria</taxon>
        <taxon>Laurasiatheria</taxon>
        <taxon>Carnivora</taxon>
        <taxon>Caniformia</taxon>
        <taxon>Canidae</taxon>
        <taxon>Canis</taxon>
    </lineage>
</organism>
<dbReference type="Ensembl" id="ENSCAFT00040001540.1">
    <property type="protein sequence ID" value="ENSCAFP00040001308.1"/>
    <property type="gene ID" value="ENSCAFG00040000849.1"/>
</dbReference>
<feature type="compositionally biased region" description="Gly residues" evidence="8">
    <location>
        <begin position="128"/>
        <end position="147"/>
    </location>
</feature>
<sequence length="607" mass="66138">MDTPKFCRSSGRFQRRLGPYKSVLEVAPSRSMPLFELPSIAPFQINKRGPELQRIWISSTKGPPNAAGERELIPEEGSPPPPREARPVEPGTQGTRWTPARRAEGRGPQREGPSHATPRFSNSKHPGPSGGGCPAGGGGVGVGGGCGRSLRGAAGRRLGPPGSSGTARGRPRCSPSPEGRARLQALGAGLLGPSTRPSGRGSGGLRPDPGNSARLGSYHATDNKAGSSTSKPLEWPGLILGETLALGWGSFYTGETDSEGLQTKIVENQTYDERLEINDSEEVASVHTPTPRHKGLLHSTHLPNKTMADNSSDEYEEENNKEKKKTSQLTPQRGFSENDDDDDDSSETESDEDDDDEEHGAPLEGAYDPADYEHLSVSAEIKELFQYISRYTPQLIDLDHKLKPFIPDFIPAVGDIDAFLKVPRPDGKPDNLGLLVLDEPSTKQSDPTVLSLWLTENSKQHNITQHMKVKSLEDAEKNPKAIDTWIESISELHRSKPPATVHYTRPMPDIDTLMQEWSPEFEELLGKVSLPTAEIDCSLAEYIDMICAILDIPIYKSRIQSLHLLFSLYSEFKNSQHFKALAEGKKGFTPPSNPSSQAGDAETLTLN</sequence>
<evidence type="ECO:0000256" key="5">
    <source>
        <dbReference type="ARBA" id="ARBA00023069"/>
    </source>
</evidence>
<dbReference type="AlphaFoldDB" id="A0A8C0PRT7"/>
<dbReference type="PANTHER" id="PTHR13376">
    <property type="entry name" value="INTRAFLAGELLAR TRANSPORT PROTEIN 46 HOMOLOG"/>
    <property type="match status" value="1"/>
</dbReference>
<evidence type="ECO:0000256" key="7">
    <source>
        <dbReference type="ARBA" id="ARBA00023273"/>
    </source>
</evidence>
<dbReference type="GO" id="GO:0042073">
    <property type="term" value="P:intraciliary transport"/>
    <property type="evidence" value="ECO:0007669"/>
    <property type="project" value="InterPro"/>
</dbReference>
<dbReference type="PANTHER" id="PTHR13376:SF0">
    <property type="entry name" value="INTRAFLAGELLAR TRANSPORT PROTEIN 46 HOMOLOG"/>
    <property type="match status" value="1"/>
</dbReference>
<feature type="compositionally biased region" description="Acidic residues" evidence="8">
    <location>
        <begin position="337"/>
        <end position="358"/>
    </location>
</feature>
<dbReference type="InterPro" id="IPR022088">
    <property type="entry name" value="Intraflagellar_transp_cmplxB"/>
</dbReference>
<protein>
    <recommendedName>
        <fullName evidence="3">Intraflagellar transport protein 46 homolog</fullName>
    </recommendedName>
</protein>
<evidence type="ECO:0000256" key="4">
    <source>
        <dbReference type="ARBA" id="ARBA00022490"/>
    </source>
</evidence>
<keyword evidence="5" id="KW-0969">Cilium</keyword>
<keyword evidence="4" id="KW-0963">Cytoplasm</keyword>
<accession>A0A8C0PRT7</accession>
<reference evidence="9" key="1">
    <citation type="submission" date="2018-10" db="EMBL/GenBank/DDBJ databases">
        <title>De novo assembly of a Great Dane genome.</title>
        <authorList>
            <person name="Kidd J.M."/>
            <person name="Pendleton A.L."/>
            <person name="Shen F."/>
            <person name="Emery S."/>
        </authorList>
    </citation>
    <scope>NUCLEOTIDE SEQUENCE [LARGE SCALE GENOMIC DNA]</scope>
    <source>
        <strain evidence="9">Great Dane</strain>
    </source>
</reference>
<proteinExistence type="inferred from homology"/>
<evidence type="ECO:0000256" key="6">
    <source>
        <dbReference type="ARBA" id="ARBA00023212"/>
    </source>
</evidence>
<feature type="compositionally biased region" description="Low complexity" evidence="8">
    <location>
        <begin position="182"/>
        <end position="210"/>
    </location>
</feature>
<keyword evidence="7" id="KW-0966">Cell projection</keyword>
<keyword evidence="6" id="KW-0206">Cytoskeleton</keyword>
<reference evidence="9" key="2">
    <citation type="submission" date="2025-08" db="UniProtKB">
        <authorList>
            <consortium name="Ensembl"/>
        </authorList>
    </citation>
    <scope>IDENTIFICATION</scope>
</reference>
<evidence type="ECO:0000256" key="2">
    <source>
        <dbReference type="ARBA" id="ARBA00007700"/>
    </source>
</evidence>
<dbReference type="Proteomes" id="UP000694542">
    <property type="component" value="Chromosome 5"/>
</dbReference>
<evidence type="ECO:0000256" key="1">
    <source>
        <dbReference type="ARBA" id="ARBA00004120"/>
    </source>
</evidence>
<comment type="subcellular location">
    <subcellularLocation>
        <location evidence="1">Cytoplasm</location>
        <location evidence="1">Cytoskeleton</location>
        <location evidence="1">Cilium basal body</location>
    </subcellularLocation>
</comment>